<evidence type="ECO:0000256" key="1">
    <source>
        <dbReference type="SAM" id="MobiDB-lite"/>
    </source>
</evidence>
<accession>A0AAW2C1U8</accession>
<feature type="region of interest" description="Disordered" evidence="1">
    <location>
        <begin position="27"/>
        <end position="54"/>
    </location>
</feature>
<reference evidence="2 3" key="1">
    <citation type="submission" date="2024-01" db="EMBL/GenBank/DDBJ databases">
        <title>A telomere-to-telomere, gap-free genome of sweet tea (Lithocarpus litseifolius).</title>
        <authorList>
            <person name="Zhou J."/>
        </authorList>
    </citation>
    <scope>NUCLEOTIDE SEQUENCE [LARGE SCALE GENOMIC DNA]</scope>
    <source>
        <strain evidence="2">Zhou-2022a</strain>
        <tissue evidence="2">Leaf</tissue>
    </source>
</reference>
<evidence type="ECO:0000313" key="3">
    <source>
        <dbReference type="Proteomes" id="UP001459277"/>
    </source>
</evidence>
<name>A0AAW2C1U8_9ROSI</name>
<organism evidence="2 3">
    <name type="scientific">Lithocarpus litseifolius</name>
    <dbReference type="NCBI Taxonomy" id="425828"/>
    <lineage>
        <taxon>Eukaryota</taxon>
        <taxon>Viridiplantae</taxon>
        <taxon>Streptophyta</taxon>
        <taxon>Embryophyta</taxon>
        <taxon>Tracheophyta</taxon>
        <taxon>Spermatophyta</taxon>
        <taxon>Magnoliopsida</taxon>
        <taxon>eudicotyledons</taxon>
        <taxon>Gunneridae</taxon>
        <taxon>Pentapetalae</taxon>
        <taxon>rosids</taxon>
        <taxon>fabids</taxon>
        <taxon>Fagales</taxon>
        <taxon>Fagaceae</taxon>
        <taxon>Lithocarpus</taxon>
    </lineage>
</organism>
<protein>
    <submittedName>
        <fullName evidence="2">Uncharacterized protein</fullName>
    </submittedName>
</protein>
<sequence>MKIVCYMGANSCCCCCKLHPLLPPHPSKLPNRFHSKTMEEKGRKKMRDKKRTDKGKTIIGSVAKTIENEDFVFWDSRDENASGMVWSYFGVFWLPGMAMWS</sequence>
<dbReference type="AlphaFoldDB" id="A0AAW2C1U8"/>
<keyword evidence="3" id="KW-1185">Reference proteome</keyword>
<gene>
    <name evidence="2" type="ORF">SO802_027240</name>
</gene>
<proteinExistence type="predicted"/>
<comment type="caution">
    <text evidence="2">The sequence shown here is derived from an EMBL/GenBank/DDBJ whole genome shotgun (WGS) entry which is preliminary data.</text>
</comment>
<dbReference type="Proteomes" id="UP001459277">
    <property type="component" value="Unassembled WGS sequence"/>
</dbReference>
<dbReference type="EMBL" id="JAZDWU010000009">
    <property type="protein sequence ID" value="KAK9992255.1"/>
    <property type="molecule type" value="Genomic_DNA"/>
</dbReference>
<evidence type="ECO:0000313" key="2">
    <source>
        <dbReference type="EMBL" id="KAK9992255.1"/>
    </source>
</evidence>